<dbReference type="RefSeq" id="WP_378963063.1">
    <property type="nucleotide sequence ID" value="NZ_JBHRXC010000016.1"/>
</dbReference>
<organism evidence="2 3">
    <name type="scientific">Pedobacter jamesrossensis</name>
    <dbReference type="NCBI Taxonomy" id="1908238"/>
    <lineage>
        <taxon>Bacteria</taxon>
        <taxon>Pseudomonadati</taxon>
        <taxon>Bacteroidota</taxon>
        <taxon>Sphingobacteriia</taxon>
        <taxon>Sphingobacteriales</taxon>
        <taxon>Sphingobacteriaceae</taxon>
        <taxon>Pedobacter</taxon>
    </lineage>
</organism>
<keyword evidence="2" id="KW-0012">Acyltransferase</keyword>
<dbReference type="InterPro" id="IPR016181">
    <property type="entry name" value="Acyl_CoA_acyltransferase"/>
</dbReference>
<protein>
    <submittedName>
        <fullName evidence="2">GNAT family N-acetyltransferase</fullName>
        <ecNumber evidence="2">2.3.-.-</ecNumber>
    </submittedName>
</protein>
<dbReference type="EC" id="2.3.-.-" evidence="2"/>
<gene>
    <name evidence="2" type="ORF">ACFOUY_20045</name>
</gene>
<dbReference type="Gene3D" id="3.40.630.30">
    <property type="match status" value="1"/>
</dbReference>
<feature type="domain" description="N-acetyltransferase" evidence="1">
    <location>
        <begin position="5"/>
        <end position="142"/>
    </location>
</feature>
<dbReference type="SUPFAM" id="SSF55729">
    <property type="entry name" value="Acyl-CoA N-acyltransferases (Nat)"/>
    <property type="match status" value="1"/>
</dbReference>
<proteinExistence type="predicted"/>
<comment type="caution">
    <text evidence="2">The sequence shown here is derived from an EMBL/GenBank/DDBJ whole genome shotgun (WGS) entry which is preliminary data.</text>
</comment>
<evidence type="ECO:0000313" key="2">
    <source>
        <dbReference type="EMBL" id="MFC4199010.1"/>
    </source>
</evidence>
<accession>A0ABV8NPQ7</accession>
<evidence type="ECO:0000313" key="3">
    <source>
        <dbReference type="Proteomes" id="UP001595792"/>
    </source>
</evidence>
<sequence>MLNKFAIEPANKETSKTIIDGINDYNLSQVAALSEIWTALDFIIKNNNGVEIGGILAGIGYWNGLEIKILWVKEDYRKTGIGTKLLKHVENLAIKKGATISMLDTFDFQAQEFYLKNGYEPIGEINNFPVGHKRIYLSKKLIK</sequence>
<dbReference type="Pfam" id="PF13508">
    <property type="entry name" value="Acetyltransf_7"/>
    <property type="match status" value="1"/>
</dbReference>
<dbReference type="InterPro" id="IPR000182">
    <property type="entry name" value="GNAT_dom"/>
</dbReference>
<evidence type="ECO:0000259" key="1">
    <source>
        <dbReference type="PROSITE" id="PS51186"/>
    </source>
</evidence>
<dbReference type="Proteomes" id="UP001595792">
    <property type="component" value="Unassembled WGS sequence"/>
</dbReference>
<reference evidence="3" key="1">
    <citation type="journal article" date="2019" name="Int. J. Syst. Evol. Microbiol.">
        <title>The Global Catalogue of Microorganisms (GCM) 10K type strain sequencing project: providing services to taxonomists for standard genome sequencing and annotation.</title>
        <authorList>
            <consortium name="The Broad Institute Genomics Platform"/>
            <consortium name="The Broad Institute Genome Sequencing Center for Infectious Disease"/>
            <person name="Wu L."/>
            <person name="Ma J."/>
        </authorList>
    </citation>
    <scope>NUCLEOTIDE SEQUENCE [LARGE SCALE GENOMIC DNA]</scope>
    <source>
        <strain evidence="3">CCM 8689</strain>
    </source>
</reference>
<keyword evidence="3" id="KW-1185">Reference proteome</keyword>
<dbReference type="PROSITE" id="PS51186">
    <property type="entry name" value="GNAT"/>
    <property type="match status" value="1"/>
</dbReference>
<dbReference type="GO" id="GO:0016746">
    <property type="term" value="F:acyltransferase activity"/>
    <property type="evidence" value="ECO:0007669"/>
    <property type="project" value="UniProtKB-KW"/>
</dbReference>
<dbReference type="CDD" id="cd04301">
    <property type="entry name" value="NAT_SF"/>
    <property type="match status" value="1"/>
</dbReference>
<dbReference type="EMBL" id="JBHSBY010000145">
    <property type="protein sequence ID" value="MFC4199010.1"/>
    <property type="molecule type" value="Genomic_DNA"/>
</dbReference>
<keyword evidence="2" id="KW-0808">Transferase</keyword>
<name>A0ABV8NPQ7_9SPHI</name>